<proteinExistence type="predicted"/>
<evidence type="ECO:0000313" key="6">
    <source>
        <dbReference type="Proteomes" id="UP000249725"/>
    </source>
</evidence>
<dbReference type="OrthoDB" id="128688at2"/>
<evidence type="ECO:0000313" key="5">
    <source>
        <dbReference type="EMBL" id="RAK50831.1"/>
    </source>
</evidence>
<dbReference type="InterPro" id="IPR000843">
    <property type="entry name" value="HTH_LacI"/>
</dbReference>
<dbReference type="PROSITE" id="PS50932">
    <property type="entry name" value="HTH_LACI_2"/>
    <property type="match status" value="1"/>
</dbReference>
<dbReference type="Pfam" id="PF13377">
    <property type="entry name" value="Peripla_BP_3"/>
    <property type="match status" value="1"/>
</dbReference>
<keyword evidence="3" id="KW-0804">Transcription</keyword>
<evidence type="ECO:0000256" key="3">
    <source>
        <dbReference type="ARBA" id="ARBA00023163"/>
    </source>
</evidence>
<keyword evidence="1" id="KW-0805">Transcription regulation</keyword>
<dbReference type="SUPFAM" id="SSF47413">
    <property type="entry name" value="lambda repressor-like DNA-binding domains"/>
    <property type="match status" value="1"/>
</dbReference>
<keyword evidence="6" id="KW-1185">Reference proteome</keyword>
<dbReference type="InterPro" id="IPR046335">
    <property type="entry name" value="LacI/GalR-like_sensor"/>
</dbReference>
<dbReference type="GO" id="GO:0000976">
    <property type="term" value="F:transcription cis-regulatory region binding"/>
    <property type="evidence" value="ECO:0007669"/>
    <property type="project" value="TreeGrafter"/>
</dbReference>
<name>A0A328A8I0_9CAUL</name>
<accession>A0A328A8I0</accession>
<dbReference type="CDD" id="cd01392">
    <property type="entry name" value="HTH_LacI"/>
    <property type="match status" value="1"/>
</dbReference>
<dbReference type="PANTHER" id="PTHR30146">
    <property type="entry name" value="LACI-RELATED TRANSCRIPTIONAL REPRESSOR"/>
    <property type="match status" value="1"/>
</dbReference>
<dbReference type="SMART" id="SM00354">
    <property type="entry name" value="HTH_LACI"/>
    <property type="match status" value="1"/>
</dbReference>
<comment type="caution">
    <text evidence="5">The sequence shown here is derived from an EMBL/GenBank/DDBJ whole genome shotgun (WGS) entry which is preliminary data.</text>
</comment>
<dbReference type="PROSITE" id="PS00356">
    <property type="entry name" value="HTH_LACI_1"/>
    <property type="match status" value="1"/>
</dbReference>
<evidence type="ECO:0000259" key="4">
    <source>
        <dbReference type="PROSITE" id="PS50932"/>
    </source>
</evidence>
<dbReference type="GO" id="GO:0003700">
    <property type="term" value="F:DNA-binding transcription factor activity"/>
    <property type="evidence" value="ECO:0007669"/>
    <property type="project" value="TreeGrafter"/>
</dbReference>
<dbReference type="CDD" id="cd01545">
    <property type="entry name" value="PBP1_SalR"/>
    <property type="match status" value="1"/>
</dbReference>
<dbReference type="Pfam" id="PF00356">
    <property type="entry name" value="LacI"/>
    <property type="match status" value="1"/>
</dbReference>
<protein>
    <submittedName>
        <fullName evidence="5">LacI family transcriptional regulator</fullName>
    </submittedName>
</protein>
<evidence type="ECO:0000256" key="1">
    <source>
        <dbReference type="ARBA" id="ARBA00023015"/>
    </source>
</evidence>
<gene>
    <name evidence="5" type="ORF">DJ018_16800</name>
</gene>
<dbReference type="PANTHER" id="PTHR30146:SF153">
    <property type="entry name" value="LACTOSE OPERON REPRESSOR"/>
    <property type="match status" value="1"/>
</dbReference>
<dbReference type="SUPFAM" id="SSF53822">
    <property type="entry name" value="Periplasmic binding protein-like I"/>
    <property type="match status" value="1"/>
</dbReference>
<reference evidence="6" key="1">
    <citation type="submission" date="2018-05" db="EMBL/GenBank/DDBJ databases">
        <authorList>
            <person name="Li X."/>
        </authorList>
    </citation>
    <scope>NUCLEOTIDE SEQUENCE [LARGE SCALE GENOMIC DNA]</scope>
    <source>
        <strain evidence="6">YIM 73061</strain>
    </source>
</reference>
<dbReference type="Gene3D" id="3.40.50.2300">
    <property type="match status" value="2"/>
</dbReference>
<dbReference type="AlphaFoldDB" id="A0A328A8I0"/>
<dbReference type="Gene3D" id="1.10.260.40">
    <property type="entry name" value="lambda repressor-like DNA-binding domains"/>
    <property type="match status" value="1"/>
</dbReference>
<dbReference type="InterPro" id="IPR028082">
    <property type="entry name" value="Peripla_BP_I"/>
</dbReference>
<evidence type="ECO:0000256" key="2">
    <source>
        <dbReference type="ARBA" id="ARBA00023125"/>
    </source>
</evidence>
<feature type="domain" description="HTH lacI-type" evidence="4">
    <location>
        <begin position="2"/>
        <end position="56"/>
    </location>
</feature>
<dbReference type="Proteomes" id="UP000249725">
    <property type="component" value="Unassembled WGS sequence"/>
</dbReference>
<sequence>MATIRDVALRAGVSVKTVSRVLNEHESVRGRTRDKVRQAMQLLGYSPSAAARHLRSQGSYSVGVLMGDPSSGYQSRFHHALLSACMETGRHLSVELFDEPDLGWQDRIVNFVTASGVREMILLPPLCDFTPLKKLLREHDVRCVLISPSSPDPMSPAVEMDDRAAAREIVEHLFSLGHERIGHIGGHPDHAASILRRNGYLEAYAARGLGRPGPELFASGDFRFRSGVEAAQALLDTPNRPTAIFAANDEMAAATCMEAQRRGLRIPADLSVVGFDDAPIASSIWPTLTTIRQPFEEMSLRAMQAFAAWPTHADAPAPSHLARHRLIVRESSGPAPGRDA</sequence>
<organism evidence="5 6">
    <name type="scientific">Phenylobacterium deserti</name>
    <dbReference type="NCBI Taxonomy" id="1914756"/>
    <lineage>
        <taxon>Bacteria</taxon>
        <taxon>Pseudomonadati</taxon>
        <taxon>Pseudomonadota</taxon>
        <taxon>Alphaproteobacteria</taxon>
        <taxon>Caulobacterales</taxon>
        <taxon>Caulobacteraceae</taxon>
        <taxon>Phenylobacterium</taxon>
    </lineage>
</organism>
<dbReference type="PRINTS" id="PR00036">
    <property type="entry name" value="HTHLACI"/>
</dbReference>
<dbReference type="EMBL" id="QFYR01000005">
    <property type="protein sequence ID" value="RAK50831.1"/>
    <property type="molecule type" value="Genomic_DNA"/>
</dbReference>
<dbReference type="RefSeq" id="WP_111516143.1">
    <property type="nucleotide sequence ID" value="NZ_QFYR01000005.1"/>
</dbReference>
<keyword evidence="2" id="KW-0238">DNA-binding</keyword>
<dbReference type="InterPro" id="IPR010982">
    <property type="entry name" value="Lambda_DNA-bd_dom_sf"/>
</dbReference>